<dbReference type="STRING" id="910347.SAMN05421773_103207"/>
<feature type="compositionally biased region" description="Low complexity" evidence="2">
    <location>
        <begin position="1"/>
        <end position="18"/>
    </location>
</feature>
<proteinExistence type="predicted"/>
<accession>A0A1I1J3T7</accession>
<sequence length="385" mass="41744">MRTAPTTPTAPETRTAPAGSAAVAPGWTPPPFWCPIEPADPPVHPDAPGIERRAREWVINSGIVRDETALAWNLATRCTDVSCRVIPEGDAEKAFLFTIWNHWACALDDAVDDGPAATTTGAAVIDIAARVCRALELPGSGMLGPDHPFAPALQDLVHRTRAVLTPVQLHRVAHGLRDWLWGTAWLVSAQERGVLPAIGDYAAMRPSAIGTRFSLAWGELAPGIAVPAEELYSPPVQAVTDAAAFVFGCDNDLCSWGKDQGTERTYPSLLTILARDAGCSPEEAVPAAVALRDRVMTLYLRLRDRIARDAGPDLRRYLRVTDHYLVGCLHWMDAAPRFASPAGRHPLPVAGARLGITWRDTPADDTLEPPPGLEQVAWWWRQLDG</sequence>
<reference evidence="3 4" key="1">
    <citation type="submission" date="2016-10" db="EMBL/GenBank/DDBJ databases">
        <authorList>
            <person name="de Groot N.N."/>
        </authorList>
    </citation>
    <scope>NUCLEOTIDE SEQUENCE [LARGE SCALE GENOMIC DNA]</scope>
    <source>
        <strain evidence="3 4">CGMCC 4.5739</strain>
    </source>
</reference>
<evidence type="ECO:0000313" key="3">
    <source>
        <dbReference type="EMBL" id="SFC40613.1"/>
    </source>
</evidence>
<keyword evidence="1" id="KW-0456">Lyase</keyword>
<dbReference type="Gene3D" id="1.10.600.10">
    <property type="entry name" value="Farnesyl Diphosphate Synthase"/>
    <property type="match status" value="1"/>
</dbReference>
<dbReference type="SFLD" id="SFLDG01020">
    <property type="entry name" value="Terpene_Cyclase_Like_2"/>
    <property type="match status" value="1"/>
</dbReference>
<feature type="region of interest" description="Disordered" evidence="2">
    <location>
        <begin position="1"/>
        <end position="24"/>
    </location>
</feature>
<dbReference type="SUPFAM" id="SSF48576">
    <property type="entry name" value="Terpenoid synthases"/>
    <property type="match status" value="1"/>
</dbReference>
<name>A0A1I1J3T7_9ACTN</name>
<keyword evidence="4" id="KW-1185">Reference proteome</keyword>
<dbReference type="InterPro" id="IPR034686">
    <property type="entry name" value="Terpene_cyclase-like_2"/>
</dbReference>
<evidence type="ECO:0000313" key="4">
    <source>
        <dbReference type="Proteomes" id="UP000199207"/>
    </source>
</evidence>
<dbReference type="EMBL" id="FOLM01000003">
    <property type="protein sequence ID" value="SFC40613.1"/>
    <property type="molecule type" value="Genomic_DNA"/>
</dbReference>
<evidence type="ECO:0000256" key="1">
    <source>
        <dbReference type="ARBA" id="ARBA00023239"/>
    </source>
</evidence>
<dbReference type="GO" id="GO:0010333">
    <property type="term" value="F:terpene synthase activity"/>
    <property type="evidence" value="ECO:0007669"/>
    <property type="project" value="InterPro"/>
</dbReference>
<dbReference type="AlphaFoldDB" id="A0A1I1J3T7"/>
<gene>
    <name evidence="3" type="ORF">SAMN05421773_103207</name>
</gene>
<dbReference type="Proteomes" id="UP000199207">
    <property type="component" value="Unassembled WGS sequence"/>
</dbReference>
<protein>
    <submittedName>
        <fullName evidence="3">Uncharacterized protein</fullName>
    </submittedName>
</protein>
<organism evidence="3 4">
    <name type="scientific">Streptomyces aidingensis</name>
    <dbReference type="NCBI Taxonomy" id="910347"/>
    <lineage>
        <taxon>Bacteria</taxon>
        <taxon>Bacillati</taxon>
        <taxon>Actinomycetota</taxon>
        <taxon>Actinomycetes</taxon>
        <taxon>Kitasatosporales</taxon>
        <taxon>Streptomycetaceae</taxon>
        <taxon>Streptomyces</taxon>
    </lineage>
</organism>
<dbReference type="RefSeq" id="WP_175541315.1">
    <property type="nucleotide sequence ID" value="NZ_FOLM01000003.1"/>
</dbReference>
<dbReference type="InterPro" id="IPR008949">
    <property type="entry name" value="Isoprenoid_synthase_dom_sf"/>
</dbReference>
<evidence type="ECO:0000256" key="2">
    <source>
        <dbReference type="SAM" id="MobiDB-lite"/>
    </source>
</evidence>
<dbReference type="Pfam" id="PF19086">
    <property type="entry name" value="Terpene_syn_C_2"/>
    <property type="match status" value="1"/>
</dbReference>
<dbReference type="SFLD" id="SFLDS00005">
    <property type="entry name" value="Isoprenoid_Synthase_Type_I"/>
    <property type="match status" value="1"/>
</dbReference>